<keyword evidence="3" id="KW-0596">Phosphopantetheine</keyword>
<dbReference type="KEGG" id="msho:MSHO_26020"/>
<evidence type="ECO:0000256" key="4">
    <source>
        <dbReference type="ARBA" id="ARBA00022553"/>
    </source>
</evidence>
<feature type="domain" description="Carrier" evidence="6">
    <location>
        <begin position="757"/>
        <end position="832"/>
    </location>
</feature>
<evidence type="ECO:0000259" key="6">
    <source>
        <dbReference type="PROSITE" id="PS50075"/>
    </source>
</evidence>
<dbReference type="InterPro" id="IPR000873">
    <property type="entry name" value="AMP-dep_synth/lig_dom"/>
</dbReference>
<comment type="similarity">
    <text evidence="2">Belongs to the ATP-dependent AMP-binding enzyme family.</text>
</comment>
<dbReference type="GO" id="GO:0005829">
    <property type="term" value="C:cytosol"/>
    <property type="evidence" value="ECO:0007669"/>
    <property type="project" value="TreeGrafter"/>
</dbReference>
<dbReference type="GO" id="GO:0043041">
    <property type="term" value="P:amino acid activation for nonribosomal peptide biosynthetic process"/>
    <property type="evidence" value="ECO:0007669"/>
    <property type="project" value="TreeGrafter"/>
</dbReference>
<dbReference type="Pfam" id="PF00668">
    <property type="entry name" value="Condensation"/>
    <property type="match status" value="2"/>
</dbReference>
<dbReference type="SUPFAM" id="SSF56801">
    <property type="entry name" value="Acetyl-CoA synthetase-like"/>
    <property type="match status" value="2"/>
</dbReference>
<dbReference type="Gene3D" id="3.30.300.30">
    <property type="match status" value="1"/>
</dbReference>
<dbReference type="PANTHER" id="PTHR45527">
    <property type="entry name" value="NONRIBOSOMAL PEPTIDE SYNTHETASE"/>
    <property type="match status" value="1"/>
</dbReference>
<dbReference type="CDD" id="cd19540">
    <property type="entry name" value="LCL_NRPS-like"/>
    <property type="match status" value="1"/>
</dbReference>
<dbReference type="EMBL" id="AP022572">
    <property type="protein sequence ID" value="BBX57257.1"/>
    <property type="molecule type" value="Genomic_DNA"/>
</dbReference>
<dbReference type="PROSITE" id="PS00012">
    <property type="entry name" value="PHOSPHOPANTETHEINE"/>
    <property type="match status" value="1"/>
</dbReference>
<sequence length="1478" mass="159664">MPAKDVDYRFINPLDDNTESDGVSAPVQLNPAIVTGVQKLCRALGVRRSAILTAACALLVGKWCDHHSEVVIDFPVSRRVEPESMTFTGLMVGTVPLTLTSTPGSSIAQFCRHTHARIEKAVQHQRFPVETLQNQDHRRMRAQANAGLAVNFIPSTATHPFGQAPATAICIAFGGVAGFGIYFQNNGHELLVSTQGTGDPASDFATTEVLAQRLEQILTAMIDDTDRSVSAIDLLTDTEHTQLRTWGNHPTLTAPTTTAVSIPAAFTSVVAAHPHAPALTFEGHTWTYHDLDAASTQLAHHLLDYGAGPGAVVALLLPRSDHAILAILAILKTGAAYLPIDPHHPHARIAFMLTDTTPAAVLTTTELTTHLPTSSGVPVITLDTLTNLDDYPTTALPPPNPHDLAYLIYTSGTTGTPKGVAITHHNVTTLLTDLQLDIAVDGVWSQWHSYSFDVAVLEVFGALLHGGRLVVVPEQVVHSPPDLHQLLTDEHVSVLNHTPSGLGALSPQGLDEVSAVILIGEACPAELVDQWAPGRTLLNAYGPTEATIYLTAAPPLHAGETVVPIGAPVPAAGLFVLDGWLRPVPPGTVGELYVAGAGVGVGYWRRGGLSAARFVACPFGAAGSRMYRTGDLVCWGPDGQLQYVGRADEQVKIRGYRIECGEVAAALAALDGVQQAVVIAHTDTGQPRLVAYYTTTIGGGGIDTAWLRDRLSEVLPAYMVPAAFMVIDALPLTVNGKLDRRALPAPDYTTSAQAYVAPQGPVEETLASLYTQILGSDRVSAADSFFELGGDSLSAMRLISAANTTLHAGLRVADVFEAPTITGLAQRVGADPVAQLPLVAGPRPPRVPLSFAQSRLWFLEQLQGPSAVYNIPVVLHLHGPLDTEALRSALTDLITRHETLRTRFSTTSEGIGYQDILTPDQAEIFWQVVDAQGWTPQHLHTAINEATNYHFDLAAEIPIRATVLHTADHQHVLVLLIHHIAADGWSLGPLARDLDTAYTARTAGHPPAWVPLPVHYTDYALRHHQLLGDPHDPASVLATDLHYWRHTLAGLPEHLPLPTDRPYPPIADYRGASHQFSWPPELTTAIHTLAHTHHVSVFMVIHAALTVVLATLADTNDVAIGVPIAARTHPHLDELIGFFVNTLVLRTHTHPADTPTDLLAHIREDSLTAYQHQHVPFELLVEHLHPTRSRTHHPLIQVMLAFQNHPWTQHDTTGAEMRLGEARISPYPVSTHTARMDLVISLTEHPTSPDTAPALNGTIEYRTDVYNPTTINTLATRLHHTLHTFTTHPNQPLHHLDLLTDTEHTQLRTWGNHPTLTAPTTTAVSIPAAFTNVVATHPHTPALTFENHTWTYHDLDTASTQLAHHLTTTHGARAGAVVALLLPRSDHAILTILAILKTGAAYLPIDPHHPHARIAFMLTDTTPTAVLTTTELAQHLPHTPAITTLTLDTLTNLDDHPTTPLPPPNPHDPHPTPTTWRT</sequence>
<dbReference type="InterPro" id="IPR010071">
    <property type="entry name" value="AA_adenyl_dom"/>
</dbReference>
<evidence type="ECO:0000256" key="1">
    <source>
        <dbReference type="ARBA" id="ARBA00001957"/>
    </source>
</evidence>
<dbReference type="InterPro" id="IPR006162">
    <property type="entry name" value="Ppantetheine_attach_site"/>
</dbReference>
<dbReference type="GO" id="GO:0008610">
    <property type="term" value="P:lipid biosynthetic process"/>
    <property type="evidence" value="ECO:0007669"/>
    <property type="project" value="UniProtKB-ARBA"/>
</dbReference>
<dbReference type="Pfam" id="PF00501">
    <property type="entry name" value="AMP-binding"/>
    <property type="match status" value="2"/>
</dbReference>
<keyword evidence="4" id="KW-0597">Phosphoprotein</keyword>
<evidence type="ECO:0000256" key="5">
    <source>
        <dbReference type="SAM" id="MobiDB-lite"/>
    </source>
</evidence>
<dbReference type="InterPro" id="IPR036736">
    <property type="entry name" value="ACP-like_sf"/>
</dbReference>
<evidence type="ECO:0000256" key="2">
    <source>
        <dbReference type="ARBA" id="ARBA00006432"/>
    </source>
</evidence>
<dbReference type="NCBIfam" id="TIGR01733">
    <property type="entry name" value="AA-adenyl-dom"/>
    <property type="match status" value="1"/>
</dbReference>
<dbReference type="Gene3D" id="3.40.50.980">
    <property type="match status" value="4"/>
</dbReference>
<dbReference type="Gene3D" id="1.10.1200.10">
    <property type="entry name" value="ACP-like"/>
    <property type="match status" value="1"/>
</dbReference>
<dbReference type="SUPFAM" id="SSF47336">
    <property type="entry name" value="ACP-like"/>
    <property type="match status" value="1"/>
</dbReference>
<gene>
    <name evidence="7" type="ORF">MSHO_26020</name>
</gene>
<protein>
    <recommendedName>
        <fullName evidence="6">Carrier domain-containing protein</fullName>
    </recommendedName>
</protein>
<dbReference type="InterPro" id="IPR001242">
    <property type="entry name" value="Condensation_dom"/>
</dbReference>
<evidence type="ECO:0000313" key="7">
    <source>
        <dbReference type="EMBL" id="BBX57257.1"/>
    </source>
</evidence>
<name>A0A7I7LC62_9MYCO</name>
<reference evidence="7 8" key="1">
    <citation type="journal article" date="2019" name="Emerg. Microbes Infect.">
        <title>Comprehensive subspecies identification of 175 nontuberculous mycobacteria species based on 7547 genomic profiles.</title>
        <authorList>
            <person name="Matsumoto Y."/>
            <person name="Kinjo T."/>
            <person name="Motooka D."/>
            <person name="Nabeya D."/>
            <person name="Jung N."/>
            <person name="Uechi K."/>
            <person name="Horii T."/>
            <person name="Iida T."/>
            <person name="Fujita J."/>
            <person name="Nakamura S."/>
        </authorList>
    </citation>
    <scope>NUCLEOTIDE SEQUENCE [LARGE SCALE GENOMIC DNA]</scope>
    <source>
        <strain evidence="7 8">JCM 12657</strain>
    </source>
</reference>
<feature type="region of interest" description="Disordered" evidence="5">
    <location>
        <begin position="1451"/>
        <end position="1478"/>
    </location>
</feature>
<dbReference type="SUPFAM" id="SSF52777">
    <property type="entry name" value="CoA-dependent acyltransferases"/>
    <property type="match status" value="3"/>
</dbReference>
<dbReference type="Gene3D" id="3.30.559.10">
    <property type="entry name" value="Chloramphenicol acetyltransferase-like domain"/>
    <property type="match status" value="1"/>
</dbReference>
<dbReference type="GO" id="GO:0044550">
    <property type="term" value="P:secondary metabolite biosynthetic process"/>
    <property type="evidence" value="ECO:0007669"/>
    <property type="project" value="UniProtKB-ARBA"/>
</dbReference>
<dbReference type="FunFam" id="3.40.50.12780:FF:000012">
    <property type="entry name" value="Non-ribosomal peptide synthetase"/>
    <property type="match status" value="1"/>
</dbReference>
<organism evidence="7 8">
    <name type="scientific">Mycobacterium shottsii</name>
    <dbReference type="NCBI Taxonomy" id="133549"/>
    <lineage>
        <taxon>Bacteria</taxon>
        <taxon>Bacillati</taxon>
        <taxon>Actinomycetota</taxon>
        <taxon>Actinomycetes</taxon>
        <taxon>Mycobacteriales</taxon>
        <taxon>Mycobacteriaceae</taxon>
        <taxon>Mycobacterium</taxon>
        <taxon>Mycobacterium ulcerans group</taxon>
    </lineage>
</organism>
<dbReference type="Gene3D" id="2.30.38.10">
    <property type="entry name" value="Luciferase, Domain 3"/>
    <property type="match status" value="1"/>
</dbReference>
<dbReference type="FunFam" id="3.40.50.980:FF:000001">
    <property type="entry name" value="Non-ribosomal peptide synthetase"/>
    <property type="match status" value="1"/>
</dbReference>
<dbReference type="InterPro" id="IPR020845">
    <property type="entry name" value="AMP-binding_CS"/>
</dbReference>
<dbReference type="InterPro" id="IPR045851">
    <property type="entry name" value="AMP-bd_C_sf"/>
</dbReference>
<dbReference type="PROSITE" id="PS50075">
    <property type="entry name" value="CARRIER"/>
    <property type="match status" value="1"/>
</dbReference>
<evidence type="ECO:0000313" key="8">
    <source>
        <dbReference type="Proteomes" id="UP000467164"/>
    </source>
</evidence>
<proteinExistence type="inferred from homology"/>
<dbReference type="GO" id="GO:0031177">
    <property type="term" value="F:phosphopantetheine binding"/>
    <property type="evidence" value="ECO:0007669"/>
    <property type="project" value="InterPro"/>
</dbReference>
<dbReference type="PANTHER" id="PTHR45527:SF1">
    <property type="entry name" value="FATTY ACID SYNTHASE"/>
    <property type="match status" value="1"/>
</dbReference>
<dbReference type="Pfam" id="PF13193">
    <property type="entry name" value="AMP-binding_C"/>
    <property type="match status" value="1"/>
</dbReference>
<comment type="cofactor">
    <cofactor evidence="1">
        <name>pantetheine 4'-phosphate</name>
        <dbReference type="ChEBI" id="CHEBI:47942"/>
    </cofactor>
</comment>
<evidence type="ECO:0000256" key="3">
    <source>
        <dbReference type="ARBA" id="ARBA00022450"/>
    </source>
</evidence>
<accession>A0A7I7LC62</accession>
<dbReference type="UniPathway" id="UPA00011"/>
<dbReference type="Gene3D" id="3.30.559.30">
    <property type="entry name" value="Nonribosomal peptide synthetase, condensation domain"/>
    <property type="match status" value="2"/>
</dbReference>
<dbReference type="Pfam" id="PF00550">
    <property type="entry name" value="PP-binding"/>
    <property type="match status" value="1"/>
</dbReference>
<dbReference type="GO" id="GO:0003824">
    <property type="term" value="F:catalytic activity"/>
    <property type="evidence" value="ECO:0007669"/>
    <property type="project" value="InterPro"/>
</dbReference>
<dbReference type="SMART" id="SM00823">
    <property type="entry name" value="PKS_PP"/>
    <property type="match status" value="1"/>
</dbReference>
<keyword evidence="8" id="KW-1185">Reference proteome</keyword>
<dbReference type="InterPro" id="IPR023213">
    <property type="entry name" value="CAT-like_dom_sf"/>
</dbReference>
<dbReference type="FunFam" id="3.30.300.30:FF:000010">
    <property type="entry name" value="Enterobactin synthetase component F"/>
    <property type="match status" value="1"/>
</dbReference>
<dbReference type="InterPro" id="IPR009081">
    <property type="entry name" value="PP-bd_ACP"/>
</dbReference>
<dbReference type="InterPro" id="IPR020806">
    <property type="entry name" value="PKS_PP-bd"/>
</dbReference>
<dbReference type="Proteomes" id="UP000467164">
    <property type="component" value="Chromosome"/>
</dbReference>
<dbReference type="PROSITE" id="PS00455">
    <property type="entry name" value="AMP_BINDING"/>
    <property type="match status" value="1"/>
</dbReference>
<dbReference type="InterPro" id="IPR025110">
    <property type="entry name" value="AMP-bd_C"/>
</dbReference>
<dbReference type="FunFam" id="1.10.1200.10:FF:000005">
    <property type="entry name" value="Nonribosomal peptide synthetase 1"/>
    <property type="match status" value="1"/>
</dbReference>